<feature type="domain" description="CAAX prenyl protease 1 N-terminal" evidence="17">
    <location>
        <begin position="28"/>
        <end position="197"/>
    </location>
</feature>
<keyword evidence="8 14" id="KW-1133">Transmembrane helix</keyword>
<evidence type="ECO:0000259" key="16">
    <source>
        <dbReference type="Pfam" id="PF01435"/>
    </source>
</evidence>
<keyword evidence="3 14" id="KW-0812">Transmembrane</keyword>
<dbReference type="GO" id="GO:0071586">
    <property type="term" value="P:CAAX-box protein processing"/>
    <property type="evidence" value="ECO:0000318"/>
    <property type="project" value="GO_Central"/>
</dbReference>
<reference evidence="18" key="1">
    <citation type="submission" date="2006-10" db="EMBL/GenBank/DDBJ databases">
        <authorList>
            <person name="Amadeo P."/>
            <person name="Zhao Q."/>
            <person name="Wortman J."/>
            <person name="Fraser-Liggett C."/>
            <person name="Carlton J."/>
        </authorList>
    </citation>
    <scope>NUCLEOTIDE SEQUENCE</scope>
    <source>
        <strain evidence="18">G3</strain>
    </source>
</reference>
<dbReference type="EC" id="3.4.24.84" evidence="14"/>
<evidence type="ECO:0000256" key="8">
    <source>
        <dbReference type="ARBA" id="ARBA00022989"/>
    </source>
</evidence>
<feature type="binding site" evidence="13">
    <location>
        <position position="348"/>
    </location>
    <ligand>
        <name>Zn(2+)</name>
        <dbReference type="ChEBI" id="CHEBI:29105"/>
        <note>catalytic</note>
    </ligand>
</feature>
<evidence type="ECO:0000313" key="18">
    <source>
        <dbReference type="EMBL" id="EAY13011.1"/>
    </source>
</evidence>
<reference evidence="18" key="2">
    <citation type="journal article" date="2007" name="Science">
        <title>Draft genome sequence of the sexually transmitted pathogen Trichomonas vaginalis.</title>
        <authorList>
            <person name="Carlton J.M."/>
            <person name="Hirt R.P."/>
            <person name="Silva J.C."/>
            <person name="Delcher A.L."/>
            <person name="Schatz M."/>
            <person name="Zhao Q."/>
            <person name="Wortman J.R."/>
            <person name="Bidwell S.L."/>
            <person name="Alsmark U.C.M."/>
            <person name="Besteiro S."/>
            <person name="Sicheritz-Ponten T."/>
            <person name="Noel C.J."/>
            <person name="Dacks J.B."/>
            <person name="Foster P.G."/>
            <person name="Simillion C."/>
            <person name="Van de Peer Y."/>
            <person name="Miranda-Saavedra D."/>
            <person name="Barton G.J."/>
            <person name="Westrop G.D."/>
            <person name="Mueller S."/>
            <person name="Dessi D."/>
            <person name="Fiori P.L."/>
            <person name="Ren Q."/>
            <person name="Paulsen I."/>
            <person name="Zhang H."/>
            <person name="Bastida-Corcuera F.D."/>
            <person name="Simoes-Barbosa A."/>
            <person name="Brown M.T."/>
            <person name="Hayes R.D."/>
            <person name="Mukherjee M."/>
            <person name="Okumura C.Y."/>
            <person name="Schneider R."/>
            <person name="Smith A.J."/>
            <person name="Vanacova S."/>
            <person name="Villalvazo M."/>
            <person name="Haas B.J."/>
            <person name="Pertea M."/>
            <person name="Feldblyum T.V."/>
            <person name="Utterback T.R."/>
            <person name="Shu C.L."/>
            <person name="Osoegawa K."/>
            <person name="de Jong P.J."/>
            <person name="Hrdy I."/>
            <person name="Horvathova L."/>
            <person name="Zubacova Z."/>
            <person name="Dolezal P."/>
            <person name="Malik S.B."/>
            <person name="Logsdon J.M. Jr."/>
            <person name="Henze K."/>
            <person name="Gupta A."/>
            <person name="Wang C.C."/>
            <person name="Dunne R.L."/>
            <person name="Upcroft J.A."/>
            <person name="Upcroft P."/>
            <person name="White O."/>
            <person name="Salzberg S.L."/>
            <person name="Tang P."/>
            <person name="Chiu C.-H."/>
            <person name="Lee Y.-S."/>
            <person name="Embley T.M."/>
            <person name="Coombs G.H."/>
            <person name="Mottram J.C."/>
            <person name="Tachezy J."/>
            <person name="Fraser-Liggett C.M."/>
            <person name="Johnson P.J."/>
        </authorList>
    </citation>
    <scope>NUCLEOTIDE SEQUENCE [LARGE SCALE GENOMIC DNA]</scope>
    <source>
        <strain evidence="18">G3</strain>
    </source>
</reference>
<dbReference type="GO" id="GO:0046872">
    <property type="term" value="F:metal ion binding"/>
    <property type="evidence" value="ECO:0007669"/>
    <property type="project" value="UniProtKB-UniRule"/>
</dbReference>
<feature type="transmembrane region" description="Helical" evidence="14">
    <location>
        <begin position="140"/>
        <end position="161"/>
    </location>
</feature>
<evidence type="ECO:0000256" key="2">
    <source>
        <dbReference type="ARBA" id="ARBA00022670"/>
    </source>
</evidence>
<evidence type="ECO:0000256" key="15">
    <source>
        <dbReference type="SAM" id="SignalP"/>
    </source>
</evidence>
<comment type="similarity">
    <text evidence="14">Belongs to the peptidase M48A family.</text>
</comment>
<feature type="active site" description="Proton donor" evidence="12">
    <location>
        <position position="352"/>
    </location>
</feature>
<keyword evidence="2 14" id="KW-0645">Protease</keyword>
<dbReference type="InterPro" id="IPR032456">
    <property type="entry name" value="Peptidase_M48_N"/>
</dbReference>
<feature type="signal peptide" evidence="15">
    <location>
        <begin position="1"/>
        <end position="18"/>
    </location>
</feature>
<keyword evidence="10 14" id="KW-0472">Membrane</keyword>
<dbReference type="RefSeq" id="XP_001325234.1">
    <property type="nucleotide sequence ID" value="XM_001325199.1"/>
</dbReference>
<name>A2E2V6_TRIV3</name>
<evidence type="ECO:0000313" key="19">
    <source>
        <dbReference type="Proteomes" id="UP000001542"/>
    </source>
</evidence>
<dbReference type="InterPro" id="IPR027057">
    <property type="entry name" value="CAXX_Prtase_1"/>
</dbReference>
<evidence type="ECO:0000256" key="14">
    <source>
        <dbReference type="RuleBase" id="RU366005"/>
    </source>
</evidence>
<dbReference type="InterPro" id="IPR001915">
    <property type="entry name" value="Peptidase_M48"/>
</dbReference>
<evidence type="ECO:0000256" key="11">
    <source>
        <dbReference type="ARBA" id="ARBA00044456"/>
    </source>
</evidence>
<organism evidence="18 19">
    <name type="scientific">Trichomonas vaginalis (strain ATCC PRA-98 / G3)</name>
    <dbReference type="NCBI Taxonomy" id="412133"/>
    <lineage>
        <taxon>Eukaryota</taxon>
        <taxon>Metamonada</taxon>
        <taxon>Parabasalia</taxon>
        <taxon>Trichomonadida</taxon>
        <taxon>Trichomonadidae</taxon>
        <taxon>Trichomonas</taxon>
    </lineage>
</organism>
<keyword evidence="4 13" id="KW-0479">Metal-binding</keyword>
<feature type="transmembrane region" description="Helical" evidence="14">
    <location>
        <begin position="318"/>
        <end position="338"/>
    </location>
</feature>
<keyword evidence="15" id="KW-0732">Signal</keyword>
<protein>
    <recommendedName>
        <fullName evidence="14">CAAX prenyl protease</fullName>
        <ecNumber evidence="14">3.4.24.84</ecNumber>
    </recommendedName>
</protein>
<dbReference type="GO" id="GO:0004222">
    <property type="term" value="F:metalloendopeptidase activity"/>
    <property type="evidence" value="ECO:0000318"/>
    <property type="project" value="GO_Central"/>
</dbReference>
<gene>
    <name evidence="18" type="ORF">TVAG_077490</name>
</gene>
<evidence type="ECO:0000256" key="5">
    <source>
        <dbReference type="ARBA" id="ARBA00022801"/>
    </source>
</evidence>
<dbReference type="Gene3D" id="3.30.2010.10">
    <property type="entry name" value="Metalloproteases ('zincins'), catalytic domain"/>
    <property type="match status" value="1"/>
</dbReference>
<feature type="chain" id="PRO_5002643140" description="CAAX prenyl protease" evidence="15">
    <location>
        <begin position="19"/>
        <end position="410"/>
    </location>
</feature>
<evidence type="ECO:0000256" key="12">
    <source>
        <dbReference type="PIRSR" id="PIRSR627057-1"/>
    </source>
</evidence>
<dbReference type="Pfam" id="PF01435">
    <property type="entry name" value="Peptidase_M48"/>
    <property type="match status" value="1"/>
</dbReference>
<evidence type="ECO:0000256" key="9">
    <source>
        <dbReference type="ARBA" id="ARBA00023049"/>
    </source>
</evidence>
<dbReference type="OMA" id="MEHEACV"/>
<feature type="transmembrane region" description="Helical" evidence="14">
    <location>
        <begin position="173"/>
        <end position="195"/>
    </location>
</feature>
<sequence>MFFAVCIVLILIQTQFEAYLHRRQYMKIIGSTEAPEIFKEFYTQDEFSAAREYEMEKSFFKIIQTLYLGFVLVIFVMIIAKIWKILSICNEYIRSIIFVIILAILFLGFQIPMKYYNTFVIEQKHGFNNSTLGLFIRDQVTVLGIVIVEFVILVPIFMFIYKKTGKAFIPIGCLIYVLIIIIHQLIFPTIIYPLFTKLTPLEKGELFDAVMKLANETDFPVSEMYSADDSKRSNHQNAMLFGLWTKKVAIADTLLNVSTPETIQAIVGHEIGHSKHHHIIKMMFIGFFEGIILFTLLNFIMKSDKVFQDFGLKDEKPFIVGFIIFFFLYTPISTLLQLPENMCIRYFEFQADHYSASRGLPLDVALLKLAKDNKMAIEPDYLFHSLYHSHPTILQRVDRIRKIFAELKKE</sequence>
<feature type="transmembrane region" description="Helical" evidence="14">
    <location>
        <begin position="62"/>
        <end position="80"/>
    </location>
</feature>
<comment type="function">
    <text evidence="14">Proteolytically removes the C-terminal three residues of farnesylated proteins.</text>
</comment>
<proteinExistence type="inferred from homology"/>
<dbReference type="PANTHER" id="PTHR10120">
    <property type="entry name" value="CAAX PRENYL PROTEASE 1"/>
    <property type="match status" value="1"/>
</dbReference>
<keyword evidence="7 13" id="KW-0862">Zinc</keyword>
<dbReference type="GO" id="GO:0005789">
    <property type="term" value="C:endoplasmic reticulum membrane"/>
    <property type="evidence" value="ECO:0000318"/>
    <property type="project" value="GO_Central"/>
</dbReference>
<dbReference type="STRING" id="5722.A2E2V6"/>
<dbReference type="AlphaFoldDB" id="A2E2V6"/>
<keyword evidence="9 14" id="KW-0482">Metalloprotease</keyword>
<evidence type="ECO:0000256" key="7">
    <source>
        <dbReference type="ARBA" id="ARBA00022833"/>
    </source>
</evidence>
<feature type="domain" description="Peptidase M48" evidence="16">
    <location>
        <begin position="201"/>
        <end position="402"/>
    </location>
</feature>
<keyword evidence="19" id="KW-1185">Reference proteome</keyword>
<comment type="subcellular location">
    <subcellularLocation>
        <location evidence="1 14">Endoplasmic reticulum membrane</location>
        <topology evidence="1 14">Multi-pass membrane protein</topology>
    </subcellularLocation>
</comment>
<dbReference type="eggNOG" id="KOG2719">
    <property type="taxonomic scope" value="Eukaryota"/>
</dbReference>
<dbReference type="Proteomes" id="UP000001542">
    <property type="component" value="Unassembled WGS sequence"/>
</dbReference>
<feature type="binding site" evidence="13">
    <location>
        <position position="269"/>
    </location>
    <ligand>
        <name>Zn(2+)</name>
        <dbReference type="ChEBI" id="CHEBI:29105"/>
        <note>catalytic</note>
    </ligand>
</feature>
<dbReference type="OrthoDB" id="360839at2759"/>
<evidence type="ECO:0000256" key="1">
    <source>
        <dbReference type="ARBA" id="ARBA00004477"/>
    </source>
</evidence>
<keyword evidence="5 14" id="KW-0378">Hydrolase</keyword>
<feature type="transmembrane region" description="Helical" evidence="14">
    <location>
        <begin position="92"/>
        <end position="111"/>
    </location>
</feature>
<dbReference type="Pfam" id="PF16491">
    <property type="entry name" value="Peptidase_M48_N"/>
    <property type="match status" value="1"/>
</dbReference>
<evidence type="ECO:0000259" key="17">
    <source>
        <dbReference type="Pfam" id="PF16491"/>
    </source>
</evidence>
<evidence type="ECO:0000256" key="13">
    <source>
        <dbReference type="PIRSR" id="PIRSR627057-2"/>
    </source>
</evidence>
<keyword evidence="6 14" id="KW-0256">Endoplasmic reticulum</keyword>
<evidence type="ECO:0000256" key="6">
    <source>
        <dbReference type="ARBA" id="ARBA00022824"/>
    </source>
</evidence>
<feature type="binding site" evidence="13">
    <location>
        <position position="273"/>
    </location>
    <ligand>
        <name>Zn(2+)</name>
        <dbReference type="ChEBI" id="CHEBI:29105"/>
        <note>catalytic</note>
    </ligand>
</feature>
<dbReference type="SMR" id="A2E2V6"/>
<accession>A2E2V6</accession>
<evidence type="ECO:0000256" key="4">
    <source>
        <dbReference type="ARBA" id="ARBA00022723"/>
    </source>
</evidence>
<dbReference type="EMBL" id="DS113292">
    <property type="protein sequence ID" value="EAY13011.1"/>
    <property type="molecule type" value="Genomic_DNA"/>
</dbReference>
<comment type="catalytic activity">
    <reaction evidence="11 14">
        <text>Hydrolyzes the peptide bond -P2-(S-farnesyl or geranylgeranyl)C-P1'-P2'-P3'-COOH where P1' and P2' are amino acids with aliphatic side chains and P3' is any C-terminal residue.</text>
        <dbReference type="EC" id="3.4.24.84"/>
    </reaction>
</comment>
<dbReference type="FunFam" id="3.30.2010.10:FF:000002">
    <property type="entry name" value="CAAX prenyl protease"/>
    <property type="match status" value="1"/>
</dbReference>
<dbReference type="FunCoup" id="A2E2V6">
    <property type="interactions" value="690"/>
</dbReference>
<dbReference type="VEuPathDB" id="TrichDB:TVAGG3_0896400"/>
<dbReference type="VEuPathDB" id="TrichDB:TVAG_077490"/>
<dbReference type="CDD" id="cd07343">
    <property type="entry name" value="M48A_Zmpste24p_like"/>
    <property type="match status" value="1"/>
</dbReference>
<evidence type="ECO:0000256" key="3">
    <source>
        <dbReference type="ARBA" id="ARBA00022692"/>
    </source>
</evidence>
<dbReference type="KEGG" id="tva:4770984"/>
<feature type="transmembrane region" description="Helical" evidence="14">
    <location>
        <begin position="279"/>
        <end position="297"/>
    </location>
</feature>
<feature type="active site" evidence="12">
    <location>
        <position position="270"/>
    </location>
</feature>
<evidence type="ECO:0000256" key="10">
    <source>
        <dbReference type="ARBA" id="ARBA00023136"/>
    </source>
</evidence>
<dbReference type="InParanoid" id="A2E2V6"/>
<comment type="cofactor">
    <cofactor evidence="13 14">
        <name>Zn(2+)</name>
        <dbReference type="ChEBI" id="CHEBI:29105"/>
    </cofactor>
    <text evidence="13 14">Binds 1 zinc ion per subunit.</text>
</comment>